<dbReference type="EMBL" id="BAABFR010000117">
    <property type="protein sequence ID" value="GAA4404098.1"/>
    <property type="molecule type" value="Genomic_DNA"/>
</dbReference>
<organism evidence="6 7">
    <name type="scientific">Tsukamurella soli</name>
    <dbReference type="NCBI Taxonomy" id="644556"/>
    <lineage>
        <taxon>Bacteria</taxon>
        <taxon>Bacillati</taxon>
        <taxon>Actinomycetota</taxon>
        <taxon>Actinomycetes</taxon>
        <taxon>Mycobacteriales</taxon>
        <taxon>Tsukamurellaceae</taxon>
        <taxon>Tsukamurella</taxon>
    </lineage>
</organism>
<dbReference type="Gene3D" id="3.40.109.10">
    <property type="entry name" value="NADH Oxidase"/>
    <property type="match status" value="1"/>
</dbReference>
<keyword evidence="1" id="KW-0285">Flavoprotein</keyword>
<keyword evidence="2" id="KW-0288">FMN</keyword>
<keyword evidence="3" id="KW-0560">Oxidoreductase</keyword>
<dbReference type="PANTHER" id="PTHR23026">
    <property type="entry name" value="NADPH NITROREDUCTASE"/>
    <property type="match status" value="1"/>
</dbReference>
<dbReference type="SUPFAM" id="SSF55469">
    <property type="entry name" value="FMN-dependent nitroreductase-like"/>
    <property type="match status" value="1"/>
</dbReference>
<sequence>MSEQQQYSVAAPAGASSPGGGPATARRAPAPVPSRAEAFARLDMPLQEAMRTQRAIRRVLPDPVDDEIVLRCIELAQRAPTGQNGQQWQFVVVKDRRVKQRLGRRYRQAWTLFYRTVYRRQADRDPAKARLARAVQWQVDNFADIPVLVVACLQLGAREGRVPALRMPHVAESGYWGSIYPGVQNLLLAARAMGLGASLITMPLWNLPSARRILALPTDVTPVCVVPLGWPRGRYGPSGRTPVGEVTHLDGFGNRYWLEPTGDLKQ</sequence>
<feature type="domain" description="Nitroreductase" evidence="5">
    <location>
        <begin position="51"/>
        <end position="230"/>
    </location>
</feature>
<comment type="caution">
    <text evidence="6">The sequence shown here is derived from an EMBL/GenBank/DDBJ whole genome shotgun (WGS) entry which is preliminary data.</text>
</comment>
<gene>
    <name evidence="6" type="ORF">GCM10023147_46240</name>
</gene>
<evidence type="ECO:0000256" key="1">
    <source>
        <dbReference type="ARBA" id="ARBA00022630"/>
    </source>
</evidence>
<dbReference type="PANTHER" id="PTHR23026:SF90">
    <property type="entry name" value="IODOTYROSINE DEIODINASE 1"/>
    <property type="match status" value="1"/>
</dbReference>
<name>A0ABP8KCC4_9ACTN</name>
<evidence type="ECO:0000256" key="3">
    <source>
        <dbReference type="ARBA" id="ARBA00023002"/>
    </source>
</evidence>
<dbReference type="Proteomes" id="UP001500635">
    <property type="component" value="Unassembled WGS sequence"/>
</dbReference>
<proteinExistence type="predicted"/>
<evidence type="ECO:0000313" key="7">
    <source>
        <dbReference type="Proteomes" id="UP001500635"/>
    </source>
</evidence>
<reference evidence="7" key="1">
    <citation type="journal article" date="2019" name="Int. J. Syst. Evol. Microbiol.">
        <title>The Global Catalogue of Microorganisms (GCM) 10K type strain sequencing project: providing services to taxonomists for standard genome sequencing and annotation.</title>
        <authorList>
            <consortium name="The Broad Institute Genomics Platform"/>
            <consortium name="The Broad Institute Genome Sequencing Center for Infectious Disease"/>
            <person name="Wu L."/>
            <person name="Ma J."/>
        </authorList>
    </citation>
    <scope>NUCLEOTIDE SEQUENCE [LARGE SCALE GENOMIC DNA]</scope>
    <source>
        <strain evidence="7">JCM 17688</strain>
    </source>
</reference>
<evidence type="ECO:0000313" key="6">
    <source>
        <dbReference type="EMBL" id="GAA4404098.1"/>
    </source>
</evidence>
<feature type="region of interest" description="Disordered" evidence="4">
    <location>
        <begin position="1"/>
        <end position="32"/>
    </location>
</feature>
<dbReference type="InterPro" id="IPR029479">
    <property type="entry name" value="Nitroreductase"/>
</dbReference>
<accession>A0ABP8KCC4</accession>
<feature type="compositionally biased region" description="Low complexity" evidence="4">
    <location>
        <begin position="23"/>
        <end position="32"/>
    </location>
</feature>
<evidence type="ECO:0000256" key="4">
    <source>
        <dbReference type="SAM" id="MobiDB-lite"/>
    </source>
</evidence>
<dbReference type="InterPro" id="IPR000415">
    <property type="entry name" value="Nitroreductase-like"/>
</dbReference>
<evidence type="ECO:0000259" key="5">
    <source>
        <dbReference type="Pfam" id="PF00881"/>
    </source>
</evidence>
<keyword evidence="7" id="KW-1185">Reference proteome</keyword>
<dbReference type="InterPro" id="IPR050627">
    <property type="entry name" value="Nitroreductase/BluB"/>
</dbReference>
<dbReference type="Pfam" id="PF00881">
    <property type="entry name" value="Nitroreductase"/>
    <property type="match status" value="1"/>
</dbReference>
<evidence type="ECO:0000256" key="2">
    <source>
        <dbReference type="ARBA" id="ARBA00022643"/>
    </source>
</evidence>
<protein>
    <submittedName>
        <fullName evidence="6">Nitroreductase family protein</fullName>
    </submittedName>
</protein>